<keyword evidence="3" id="KW-1185">Reference proteome</keyword>
<dbReference type="AlphaFoldDB" id="A0AAF0TXE2"/>
<dbReference type="Proteomes" id="UP001234989">
    <property type="component" value="Chromosome 5"/>
</dbReference>
<protein>
    <submittedName>
        <fullName evidence="2">Uncharacterized protein</fullName>
    </submittedName>
</protein>
<evidence type="ECO:0000256" key="1">
    <source>
        <dbReference type="SAM" id="MobiDB-lite"/>
    </source>
</evidence>
<evidence type="ECO:0000313" key="3">
    <source>
        <dbReference type="Proteomes" id="UP001234989"/>
    </source>
</evidence>
<evidence type="ECO:0000313" key="2">
    <source>
        <dbReference type="EMBL" id="WMV28613.1"/>
    </source>
</evidence>
<feature type="region of interest" description="Disordered" evidence="1">
    <location>
        <begin position="1"/>
        <end position="38"/>
    </location>
</feature>
<name>A0AAF0TXE2_SOLVR</name>
<dbReference type="EMBL" id="CP133616">
    <property type="protein sequence ID" value="WMV28613.1"/>
    <property type="molecule type" value="Genomic_DNA"/>
</dbReference>
<feature type="compositionally biased region" description="Basic residues" evidence="1">
    <location>
        <begin position="20"/>
        <end position="30"/>
    </location>
</feature>
<reference evidence="2" key="1">
    <citation type="submission" date="2023-08" db="EMBL/GenBank/DDBJ databases">
        <title>A de novo genome assembly of Solanum verrucosum Schlechtendal, a Mexican diploid species geographically isolated from the other diploid A-genome species in potato relatives.</title>
        <authorList>
            <person name="Hosaka K."/>
        </authorList>
    </citation>
    <scope>NUCLEOTIDE SEQUENCE</scope>
    <source>
        <tissue evidence="2">Young leaves</tissue>
    </source>
</reference>
<accession>A0AAF0TXE2</accession>
<proteinExistence type="predicted"/>
<gene>
    <name evidence="2" type="ORF">MTR67_021998</name>
</gene>
<organism evidence="2 3">
    <name type="scientific">Solanum verrucosum</name>
    <dbReference type="NCBI Taxonomy" id="315347"/>
    <lineage>
        <taxon>Eukaryota</taxon>
        <taxon>Viridiplantae</taxon>
        <taxon>Streptophyta</taxon>
        <taxon>Embryophyta</taxon>
        <taxon>Tracheophyta</taxon>
        <taxon>Spermatophyta</taxon>
        <taxon>Magnoliopsida</taxon>
        <taxon>eudicotyledons</taxon>
        <taxon>Gunneridae</taxon>
        <taxon>Pentapetalae</taxon>
        <taxon>asterids</taxon>
        <taxon>lamiids</taxon>
        <taxon>Solanales</taxon>
        <taxon>Solanaceae</taxon>
        <taxon>Solanoideae</taxon>
        <taxon>Solaneae</taxon>
        <taxon>Solanum</taxon>
    </lineage>
</organism>
<sequence>MKRRRQSPSSEEVEEAPSILHRRKMKRRRQSPSSEEDEGAPSIAFIFIQLNSSTTLCYLEQKRILH</sequence>